<dbReference type="SUPFAM" id="SSF50182">
    <property type="entry name" value="Sm-like ribonucleoproteins"/>
    <property type="match status" value="1"/>
</dbReference>
<evidence type="ECO:0000256" key="5">
    <source>
        <dbReference type="ARBA" id="ARBA00023136"/>
    </source>
</evidence>
<keyword evidence="7" id="KW-0732">Signal</keyword>
<evidence type="ECO:0000256" key="3">
    <source>
        <dbReference type="ARBA" id="ARBA00022692"/>
    </source>
</evidence>
<evidence type="ECO:0000256" key="2">
    <source>
        <dbReference type="ARBA" id="ARBA00008017"/>
    </source>
</evidence>
<keyword evidence="5 6" id="KW-0472">Membrane</keyword>
<proteinExistence type="inferred from homology"/>
<feature type="signal peptide" evidence="7">
    <location>
        <begin position="1"/>
        <end position="23"/>
    </location>
</feature>
<feature type="transmembrane region" description="Helical" evidence="6">
    <location>
        <begin position="666"/>
        <end position="684"/>
    </location>
</feature>
<keyword evidence="3 6" id="KW-0812">Transmembrane</keyword>
<dbReference type="EMBL" id="JAXBLV010000122">
    <property type="protein sequence ID" value="MDY3559637.1"/>
    <property type="molecule type" value="Genomic_DNA"/>
</dbReference>
<evidence type="ECO:0000313" key="9">
    <source>
        <dbReference type="EMBL" id="MDY3559637.1"/>
    </source>
</evidence>
<dbReference type="InterPro" id="IPR006685">
    <property type="entry name" value="MscS_channel_2nd"/>
</dbReference>
<evidence type="ECO:0000259" key="8">
    <source>
        <dbReference type="Pfam" id="PF00924"/>
    </source>
</evidence>
<evidence type="ECO:0000256" key="6">
    <source>
        <dbReference type="SAM" id="Phobius"/>
    </source>
</evidence>
<protein>
    <submittedName>
        <fullName evidence="9">Mechanosensitive ion channel</fullName>
    </submittedName>
</protein>
<dbReference type="PANTHER" id="PTHR30566">
    <property type="entry name" value="YNAI-RELATED MECHANOSENSITIVE ION CHANNEL"/>
    <property type="match status" value="1"/>
</dbReference>
<feature type="chain" id="PRO_5046905389" evidence="7">
    <location>
        <begin position="24"/>
        <end position="914"/>
    </location>
</feature>
<keyword evidence="4 6" id="KW-1133">Transmembrane helix</keyword>
<dbReference type="SUPFAM" id="SSF82861">
    <property type="entry name" value="Mechanosensitive channel protein MscS (YggB), transmembrane region"/>
    <property type="match status" value="1"/>
</dbReference>
<keyword evidence="10" id="KW-1185">Reference proteome</keyword>
<dbReference type="InterPro" id="IPR023408">
    <property type="entry name" value="MscS_beta-dom_sf"/>
</dbReference>
<dbReference type="InterPro" id="IPR011014">
    <property type="entry name" value="MscS_channel_TM-2"/>
</dbReference>
<dbReference type="Pfam" id="PF00924">
    <property type="entry name" value="MS_channel_2nd"/>
    <property type="match status" value="1"/>
</dbReference>
<evidence type="ECO:0000256" key="1">
    <source>
        <dbReference type="ARBA" id="ARBA00004141"/>
    </source>
</evidence>
<dbReference type="RefSeq" id="WP_320686361.1">
    <property type="nucleotide sequence ID" value="NZ_JAXBLV010000122.1"/>
</dbReference>
<sequence>MLPTRIRLAAPLLIAALCLLAGAGRSDDKNAPPKPDPAQARKAFEDQLTGHTADELKPLAERLAQEWVGHKGAVDVAHGRLTLRVADATKARQQVTDLKPPAPGPISLQPDDAAIKAEQARGDYLTARVRALEAVHSALLAVGGAGAEFDRVAQAADDLLFRLKATATAAVKAGAGDLPDAIAPQQLAAAAAQLKTRTQEAKTATEKAKSDLGALEKELADARAAVTGSAAKVEALKGAQTDATATAQYESQIRLMNPQRLADEIAGLRQVLAEKTAAAVGDARDFHADRAAVRDARAAVAWVKEPLPPAGAAPFDATTPLPKAVEKLRAAQQYMAARLRTADERADKEKALAAALDELEKKTVAYATTLDAARRAVTRLGLISTEIGRRVAAGDLDPAKAPDASTSVGRAALESDAHEAAQALAELRQERDALRKPDADADNVKNLTAQLHARVSERLALLNELQKLGTDLALAYKDRTEAEQKRLDQRAAERLAREAGEWDWALAFDRSKPALGAAELLAAYYRELVDGDERADNLKRQREVIDQLVDLTTREAADAAKLRAVLARRSNATAETRGWDEWLSAQLTPNGLRAEAATYQNEAARLSAVAAAAARRVEALTGNAAPEPAKFAQQTKLPAGGGEIGRARAELQDARLRGLRATGIKVGLILLGALILPAVVLLTLRRGMRGGTDAAGNPSPVLAVLRRGVRAATWGAAVALTLSVLGYDVTALVIALAIGALAVALAARPMIADVLGSVVIFAERRFQVGDVVRLGDIEAARVVDITWRSTALKTSSGLVFSVPNRKVTESALENLSKGTETYDTLAVTVSTDKDAGKVIGVIRAAVGQCKNVSAENGVTVLRYTQKGSVKVVEYRFWWFLKDYETRNKTRDEVFARIALGLAHEDMSGIEVTLG</sequence>
<comment type="similarity">
    <text evidence="2">Belongs to the MscS (TC 1.A.23) family.</text>
</comment>
<dbReference type="InterPro" id="IPR010920">
    <property type="entry name" value="LSM_dom_sf"/>
</dbReference>
<dbReference type="Gene3D" id="2.30.30.60">
    <property type="match status" value="1"/>
</dbReference>
<accession>A0ABU5EYT1</accession>
<dbReference type="PANTHER" id="PTHR30566:SF5">
    <property type="entry name" value="MECHANOSENSITIVE ION CHANNEL PROTEIN 1, MITOCHONDRIAL-RELATED"/>
    <property type="match status" value="1"/>
</dbReference>
<comment type="subcellular location">
    <subcellularLocation>
        <location evidence="1">Membrane</location>
        <topology evidence="1">Multi-pass membrane protein</topology>
    </subcellularLocation>
</comment>
<dbReference type="Gene3D" id="1.10.287.1260">
    <property type="match status" value="1"/>
</dbReference>
<evidence type="ECO:0000256" key="4">
    <source>
        <dbReference type="ARBA" id="ARBA00022989"/>
    </source>
</evidence>
<evidence type="ECO:0000313" key="10">
    <source>
        <dbReference type="Proteomes" id="UP001272242"/>
    </source>
</evidence>
<gene>
    <name evidence="9" type="ORF">R5W23_000647</name>
</gene>
<organism evidence="9 10">
    <name type="scientific">Gemmata algarum</name>
    <dbReference type="NCBI Taxonomy" id="2975278"/>
    <lineage>
        <taxon>Bacteria</taxon>
        <taxon>Pseudomonadati</taxon>
        <taxon>Planctomycetota</taxon>
        <taxon>Planctomycetia</taxon>
        <taxon>Gemmatales</taxon>
        <taxon>Gemmataceae</taxon>
        <taxon>Gemmata</taxon>
    </lineage>
</organism>
<name>A0ABU5EYT1_9BACT</name>
<comment type="caution">
    <text evidence="9">The sequence shown here is derived from an EMBL/GenBank/DDBJ whole genome shotgun (WGS) entry which is preliminary data.</text>
</comment>
<evidence type="ECO:0000256" key="7">
    <source>
        <dbReference type="SAM" id="SignalP"/>
    </source>
</evidence>
<dbReference type="Proteomes" id="UP001272242">
    <property type="component" value="Unassembled WGS sequence"/>
</dbReference>
<reference evidence="10" key="1">
    <citation type="journal article" date="2023" name="Mar. Drugs">
        <title>Gemmata algarum, a Novel Planctomycete Isolated from an Algal Mat, Displays Antimicrobial Activity.</title>
        <authorList>
            <person name="Kumar G."/>
            <person name="Kallscheuer N."/>
            <person name="Kashif M."/>
            <person name="Ahamad S."/>
            <person name="Jagadeeshwari U."/>
            <person name="Pannikurungottu S."/>
            <person name="Haufschild T."/>
            <person name="Kabuu M."/>
            <person name="Sasikala C."/>
            <person name="Jogler C."/>
            <person name="Ramana C."/>
        </authorList>
    </citation>
    <scope>NUCLEOTIDE SEQUENCE [LARGE SCALE GENOMIC DNA]</scope>
    <source>
        <strain evidence="10">JC673</strain>
    </source>
</reference>
<feature type="domain" description="Mechanosensitive ion channel MscS" evidence="8">
    <location>
        <begin position="751"/>
        <end position="817"/>
    </location>
</feature>